<protein>
    <recommendedName>
        <fullName evidence="5">TauD/TfdA-like domain-containing protein</fullName>
    </recommendedName>
</protein>
<sequence>MKDTAYTSLALQAHTDTTYFTDPAGLQMFHLLSHTDGHGGASLLVDGFNAAEVLRKEDSKAFETLTKVPIQWHASGNDGITITPERPMPVISIEGEFGLDDVETASISQIRWNNDDRAVVPLGDGGSTALAWYDAASKWTEILRRQNMEYWEQLVPGRALSPWKLPFSGRVVTDTVCLSF</sequence>
<dbReference type="Gene3D" id="3.60.130.10">
    <property type="entry name" value="Clavaminate synthase-like"/>
    <property type="match status" value="1"/>
</dbReference>
<name>A0A3D8SDQ7_9HELO</name>
<dbReference type="OrthoDB" id="408743at2759"/>
<keyword evidence="3" id="KW-0124">Carnitine biosynthesis</keyword>
<gene>
    <name evidence="6" type="ORF">BP6252_02067</name>
</gene>
<comment type="cofactor">
    <cofactor evidence="1">
        <name>L-ascorbate</name>
        <dbReference type="ChEBI" id="CHEBI:38290"/>
    </cofactor>
</comment>
<evidence type="ECO:0000256" key="2">
    <source>
        <dbReference type="ARBA" id="ARBA00005022"/>
    </source>
</evidence>
<feature type="domain" description="TauD/TfdA-like" evidence="5">
    <location>
        <begin position="4"/>
        <end position="119"/>
    </location>
</feature>
<evidence type="ECO:0000313" key="6">
    <source>
        <dbReference type="EMBL" id="RDW84477.1"/>
    </source>
</evidence>
<dbReference type="AlphaFoldDB" id="A0A3D8SDQ7"/>
<comment type="caution">
    <text evidence="6">The sequence shown here is derived from an EMBL/GenBank/DDBJ whole genome shotgun (WGS) entry which is preliminary data.</text>
</comment>
<dbReference type="SUPFAM" id="SSF51197">
    <property type="entry name" value="Clavaminate synthase-like"/>
    <property type="match status" value="1"/>
</dbReference>
<dbReference type="PANTHER" id="PTHR10696:SF51">
    <property type="entry name" value="TRIMETHYLLYSINE DIOXYGENASE, MITOCHONDRIAL"/>
    <property type="match status" value="1"/>
</dbReference>
<reference evidence="6 7" key="1">
    <citation type="journal article" date="2018" name="IMA Fungus">
        <title>IMA Genome-F 9: Draft genome sequence of Annulohypoxylon stygium, Aspergillus mulundensis, Berkeleyomyces basicola (syn. Thielaviopsis basicola), Ceratocystis smalleyi, two Cercospora beticola strains, Coleophoma cylindrospora, Fusarium fracticaudum, Phialophora cf. hyalina, and Morchella septimelata.</title>
        <authorList>
            <person name="Wingfield B.D."/>
            <person name="Bills G.F."/>
            <person name="Dong Y."/>
            <person name="Huang W."/>
            <person name="Nel W.J."/>
            <person name="Swalarsk-Parry B.S."/>
            <person name="Vaghefi N."/>
            <person name="Wilken P.M."/>
            <person name="An Z."/>
            <person name="de Beer Z.W."/>
            <person name="De Vos L."/>
            <person name="Chen L."/>
            <person name="Duong T.A."/>
            <person name="Gao Y."/>
            <person name="Hammerbacher A."/>
            <person name="Kikkert J.R."/>
            <person name="Li Y."/>
            <person name="Li H."/>
            <person name="Li K."/>
            <person name="Li Q."/>
            <person name="Liu X."/>
            <person name="Ma X."/>
            <person name="Naidoo K."/>
            <person name="Pethybridge S.J."/>
            <person name="Sun J."/>
            <person name="Steenkamp E.T."/>
            <person name="van der Nest M.A."/>
            <person name="van Wyk S."/>
            <person name="Wingfield M.J."/>
            <person name="Xiong C."/>
            <person name="Yue Q."/>
            <person name="Zhang X."/>
        </authorList>
    </citation>
    <scope>NUCLEOTIDE SEQUENCE [LARGE SCALE GENOMIC DNA]</scope>
    <source>
        <strain evidence="6 7">BP6252</strain>
    </source>
</reference>
<accession>A0A3D8SDQ7</accession>
<evidence type="ECO:0000313" key="7">
    <source>
        <dbReference type="Proteomes" id="UP000256645"/>
    </source>
</evidence>
<dbReference type="InterPro" id="IPR050411">
    <property type="entry name" value="AlphaKG_dependent_hydroxylases"/>
</dbReference>
<evidence type="ECO:0000256" key="4">
    <source>
        <dbReference type="ARBA" id="ARBA00023002"/>
    </source>
</evidence>
<dbReference type="GO" id="GO:0005739">
    <property type="term" value="C:mitochondrion"/>
    <property type="evidence" value="ECO:0007669"/>
    <property type="project" value="TreeGrafter"/>
</dbReference>
<comment type="pathway">
    <text evidence="2">Amine and polyamine biosynthesis; carnitine biosynthesis.</text>
</comment>
<evidence type="ECO:0000256" key="3">
    <source>
        <dbReference type="ARBA" id="ARBA00022873"/>
    </source>
</evidence>
<dbReference type="Pfam" id="PF02668">
    <property type="entry name" value="TauD"/>
    <property type="match status" value="1"/>
</dbReference>
<evidence type="ECO:0000256" key="1">
    <source>
        <dbReference type="ARBA" id="ARBA00001961"/>
    </source>
</evidence>
<evidence type="ECO:0000259" key="5">
    <source>
        <dbReference type="Pfam" id="PF02668"/>
    </source>
</evidence>
<dbReference type="InterPro" id="IPR003819">
    <property type="entry name" value="TauD/TfdA-like"/>
</dbReference>
<keyword evidence="7" id="KW-1185">Reference proteome</keyword>
<dbReference type="GO" id="GO:0016491">
    <property type="term" value="F:oxidoreductase activity"/>
    <property type="evidence" value="ECO:0007669"/>
    <property type="project" value="UniProtKB-KW"/>
</dbReference>
<dbReference type="InterPro" id="IPR042098">
    <property type="entry name" value="TauD-like_sf"/>
</dbReference>
<dbReference type="EMBL" id="PDLM01000002">
    <property type="protein sequence ID" value="RDW84477.1"/>
    <property type="molecule type" value="Genomic_DNA"/>
</dbReference>
<proteinExistence type="predicted"/>
<keyword evidence="4" id="KW-0560">Oxidoreductase</keyword>
<dbReference type="PANTHER" id="PTHR10696">
    <property type="entry name" value="GAMMA-BUTYROBETAINE HYDROXYLASE-RELATED"/>
    <property type="match status" value="1"/>
</dbReference>
<dbReference type="Proteomes" id="UP000256645">
    <property type="component" value="Unassembled WGS sequence"/>
</dbReference>
<dbReference type="STRING" id="1849047.A0A3D8SDQ7"/>
<organism evidence="6 7">
    <name type="scientific">Coleophoma cylindrospora</name>
    <dbReference type="NCBI Taxonomy" id="1849047"/>
    <lineage>
        <taxon>Eukaryota</taxon>
        <taxon>Fungi</taxon>
        <taxon>Dikarya</taxon>
        <taxon>Ascomycota</taxon>
        <taxon>Pezizomycotina</taxon>
        <taxon>Leotiomycetes</taxon>
        <taxon>Helotiales</taxon>
        <taxon>Dermateaceae</taxon>
        <taxon>Coleophoma</taxon>
    </lineage>
</organism>
<dbReference type="GO" id="GO:0045329">
    <property type="term" value="P:carnitine biosynthetic process"/>
    <property type="evidence" value="ECO:0007669"/>
    <property type="project" value="UniProtKB-KW"/>
</dbReference>